<organism evidence="1 2">
    <name type="scientific">Methylophilus flavus</name>
    <dbReference type="NCBI Taxonomy" id="640084"/>
    <lineage>
        <taxon>Bacteria</taxon>
        <taxon>Pseudomonadati</taxon>
        <taxon>Pseudomonadota</taxon>
        <taxon>Betaproteobacteria</taxon>
        <taxon>Nitrosomonadales</taxon>
        <taxon>Methylophilaceae</taxon>
        <taxon>Methylophilus</taxon>
    </lineage>
</organism>
<dbReference type="Gene3D" id="3.60.20.10">
    <property type="entry name" value="Glutamine Phosphoribosylpyrophosphate, subunit 1, domain 1"/>
    <property type="match status" value="1"/>
</dbReference>
<dbReference type="RefSeq" id="WP_379033412.1">
    <property type="nucleotide sequence ID" value="NZ_JBHTLN010000001.1"/>
</dbReference>
<reference evidence="2" key="1">
    <citation type="journal article" date="2019" name="Int. J. Syst. Evol. Microbiol.">
        <title>The Global Catalogue of Microorganisms (GCM) 10K type strain sequencing project: providing services to taxonomists for standard genome sequencing and annotation.</title>
        <authorList>
            <consortium name="The Broad Institute Genomics Platform"/>
            <consortium name="The Broad Institute Genome Sequencing Center for Infectious Disease"/>
            <person name="Wu L."/>
            <person name="Ma J."/>
        </authorList>
    </citation>
    <scope>NUCLEOTIDE SEQUENCE [LARGE SCALE GENOMIC DNA]</scope>
    <source>
        <strain evidence="2">CCUG 58411</strain>
    </source>
</reference>
<dbReference type="InterPro" id="IPR029055">
    <property type="entry name" value="Ntn_hydrolases_N"/>
</dbReference>
<dbReference type="InterPro" id="IPR001353">
    <property type="entry name" value="Proteasome_sua/b"/>
</dbReference>
<proteinExistence type="predicted"/>
<keyword evidence="2" id="KW-1185">Reference proteome</keyword>
<dbReference type="Pfam" id="PF00227">
    <property type="entry name" value="Proteasome"/>
    <property type="match status" value="1"/>
</dbReference>
<gene>
    <name evidence="1" type="ORF">ACFQ2T_09125</name>
</gene>
<dbReference type="InterPro" id="IPR016545">
    <property type="entry name" value="UCP009120_prtse"/>
</dbReference>
<dbReference type="EMBL" id="JBHTLN010000001">
    <property type="protein sequence ID" value="MFD1122661.1"/>
    <property type="molecule type" value="Genomic_DNA"/>
</dbReference>
<dbReference type="SUPFAM" id="SSF56235">
    <property type="entry name" value="N-terminal nucleophile aminohydrolases (Ntn hydrolases)"/>
    <property type="match status" value="1"/>
</dbReference>
<dbReference type="CDD" id="cd03765">
    <property type="entry name" value="proteasome_beta_bacterial"/>
    <property type="match status" value="1"/>
</dbReference>
<sequence length="246" mass="27086">MTYCVGILLEQGLVLASDTRTNAGVDQVAIAPKTHVFEQTGERVIVLLTAGNLAITQSVVNLLREQIKESEQGVATLNNVHSLFEAATVVGAAMRSIYHRDGEALKEHGIDFTASILVAGQIKGEKPRLFNVYAAGNFIEATSDTPYLQIGETKYGKPIIDRVINYQTDMMEAVKCVLISFDSTIRSNISVAMPIDLMIYRTDTLTADCRQRLTERDPYYASVHKGWGEGLKTVFSSLPNPEWGSR</sequence>
<comment type="caution">
    <text evidence="1">The sequence shown here is derived from an EMBL/GenBank/DDBJ whole genome shotgun (WGS) entry which is preliminary data.</text>
</comment>
<dbReference type="PIRSF" id="PIRSF009120">
    <property type="entry name" value="UCP009120_prtse"/>
    <property type="match status" value="1"/>
</dbReference>
<dbReference type="Proteomes" id="UP001597206">
    <property type="component" value="Unassembled WGS sequence"/>
</dbReference>
<protein>
    <submittedName>
        <fullName evidence="1">Peptidase</fullName>
    </submittedName>
</protein>
<accession>A0ABW3PGF0</accession>
<evidence type="ECO:0000313" key="1">
    <source>
        <dbReference type="EMBL" id="MFD1122661.1"/>
    </source>
</evidence>
<evidence type="ECO:0000313" key="2">
    <source>
        <dbReference type="Proteomes" id="UP001597206"/>
    </source>
</evidence>
<name>A0ABW3PGF0_9PROT</name>